<keyword evidence="3" id="KW-1185">Reference proteome</keyword>
<evidence type="ECO:0000256" key="1">
    <source>
        <dbReference type="SAM" id="SignalP"/>
    </source>
</evidence>
<feature type="signal peptide" evidence="1">
    <location>
        <begin position="1"/>
        <end position="23"/>
    </location>
</feature>
<evidence type="ECO:0008006" key="4">
    <source>
        <dbReference type="Google" id="ProtNLM"/>
    </source>
</evidence>
<dbReference type="SUPFAM" id="SSF160574">
    <property type="entry name" value="BT0923-like"/>
    <property type="match status" value="1"/>
</dbReference>
<accession>A0A1Y6CWN4</accession>
<sequence length="91" mass="10192">MKTNMLVGFATYLAVFGPAAANANDIGKDQVPKAVLDSFEQAHPNARDVEYEAQRFEGSPAYVIEFKENGREYESLYTLEGSLIRQQEETD</sequence>
<gene>
    <name evidence="2" type="ORF">SAMN02949497_2002</name>
</gene>
<dbReference type="RefSeq" id="WP_125468880.1">
    <property type="nucleotide sequence ID" value="NZ_FXAM01000001.1"/>
</dbReference>
<evidence type="ECO:0000313" key="3">
    <source>
        <dbReference type="Proteomes" id="UP000192923"/>
    </source>
</evidence>
<reference evidence="2 3" key="1">
    <citation type="submission" date="2016-12" db="EMBL/GenBank/DDBJ databases">
        <authorList>
            <person name="Song W.-J."/>
            <person name="Kurnit D.M."/>
        </authorList>
    </citation>
    <scope>NUCLEOTIDE SEQUENCE [LARGE SCALE GENOMIC DNA]</scope>
    <source>
        <strain evidence="2 3">175</strain>
    </source>
</reference>
<dbReference type="Proteomes" id="UP000192923">
    <property type="component" value="Unassembled WGS sequence"/>
</dbReference>
<dbReference type="OrthoDB" id="5568286at2"/>
<dbReference type="Gene3D" id="3.10.450.360">
    <property type="match status" value="1"/>
</dbReference>
<protein>
    <recommendedName>
        <fullName evidence="4">Peptidase propeptide and YPEB domain-containing protein</fullName>
    </recommendedName>
</protein>
<keyword evidence="1" id="KW-0732">Signal</keyword>
<dbReference type="AlphaFoldDB" id="A0A1Y6CWN4"/>
<proteinExistence type="predicted"/>
<feature type="chain" id="PRO_5013119743" description="Peptidase propeptide and YPEB domain-containing protein" evidence="1">
    <location>
        <begin position="24"/>
        <end position="91"/>
    </location>
</feature>
<name>A0A1Y6CWN4_9GAMM</name>
<dbReference type="EMBL" id="FXAM01000001">
    <property type="protein sequence ID" value="SMF94676.1"/>
    <property type="molecule type" value="Genomic_DNA"/>
</dbReference>
<evidence type="ECO:0000313" key="2">
    <source>
        <dbReference type="EMBL" id="SMF94676.1"/>
    </source>
</evidence>
<organism evidence="2 3">
    <name type="scientific">Methylomagnum ishizawai</name>
    <dbReference type="NCBI Taxonomy" id="1760988"/>
    <lineage>
        <taxon>Bacteria</taxon>
        <taxon>Pseudomonadati</taxon>
        <taxon>Pseudomonadota</taxon>
        <taxon>Gammaproteobacteria</taxon>
        <taxon>Methylococcales</taxon>
        <taxon>Methylococcaceae</taxon>
        <taxon>Methylomagnum</taxon>
    </lineage>
</organism>